<reference evidence="1" key="1">
    <citation type="submission" date="2022-03" db="EMBL/GenBank/DDBJ databases">
        <title>A functionally conserved STORR gene fusion in Papaver species that diverged 16.8 million years ago.</title>
        <authorList>
            <person name="Catania T."/>
        </authorList>
    </citation>
    <scope>NUCLEOTIDE SEQUENCE</scope>
    <source>
        <strain evidence="1">S-191538</strain>
    </source>
</reference>
<comment type="caution">
    <text evidence="1">The sequence shown here is derived from an EMBL/GenBank/DDBJ whole genome shotgun (WGS) entry which is preliminary data.</text>
</comment>
<dbReference type="Proteomes" id="UP001177140">
    <property type="component" value="Unassembled WGS sequence"/>
</dbReference>
<keyword evidence="2" id="KW-1185">Reference proteome</keyword>
<name>A0AA41RXE9_PAPNU</name>
<dbReference type="AlphaFoldDB" id="A0AA41RXE9"/>
<evidence type="ECO:0000313" key="2">
    <source>
        <dbReference type="Proteomes" id="UP001177140"/>
    </source>
</evidence>
<gene>
    <name evidence="1" type="ORF">MKW94_021816</name>
</gene>
<proteinExistence type="predicted"/>
<organism evidence="1 2">
    <name type="scientific">Papaver nudicaule</name>
    <name type="common">Iceland poppy</name>
    <dbReference type="NCBI Taxonomy" id="74823"/>
    <lineage>
        <taxon>Eukaryota</taxon>
        <taxon>Viridiplantae</taxon>
        <taxon>Streptophyta</taxon>
        <taxon>Embryophyta</taxon>
        <taxon>Tracheophyta</taxon>
        <taxon>Spermatophyta</taxon>
        <taxon>Magnoliopsida</taxon>
        <taxon>Ranunculales</taxon>
        <taxon>Papaveraceae</taxon>
        <taxon>Papaveroideae</taxon>
        <taxon>Papaver</taxon>
    </lineage>
</organism>
<protein>
    <submittedName>
        <fullName evidence="1">Uncharacterized protein</fullName>
    </submittedName>
</protein>
<dbReference type="EMBL" id="JAJJMA010055361">
    <property type="protein sequence ID" value="MCL7026337.1"/>
    <property type="molecule type" value="Genomic_DNA"/>
</dbReference>
<sequence>MDSSYQEIVSDLLPLLRVYKNGRVDRLIESEIVSPSLNGTNTGVSSKDITISSNPSTYAKIKIPSSKLTINEKLPLLVYFPVEVSALNPPSRFIISIT</sequence>
<accession>A0AA41RXE9</accession>
<evidence type="ECO:0000313" key="1">
    <source>
        <dbReference type="EMBL" id="MCL7026337.1"/>
    </source>
</evidence>